<dbReference type="PANTHER" id="PTHR11444">
    <property type="entry name" value="ASPARTATEAMMONIA/ARGININOSUCCINATE/ADENYLOSUCCINATE LYASE"/>
    <property type="match status" value="1"/>
</dbReference>
<dbReference type="NCBIfam" id="TIGR00979">
    <property type="entry name" value="fumC_II"/>
    <property type="match status" value="1"/>
</dbReference>
<keyword evidence="3" id="KW-0456">Lyase</keyword>
<evidence type="ECO:0000256" key="1">
    <source>
        <dbReference type="ARBA" id="ARBA00009084"/>
    </source>
</evidence>
<feature type="domain" description="Fumarate lyase N-terminal" evidence="4">
    <location>
        <begin position="2"/>
        <end position="325"/>
    </location>
</feature>
<dbReference type="Pfam" id="PF00206">
    <property type="entry name" value="Lyase_1"/>
    <property type="match status" value="1"/>
</dbReference>
<dbReference type="FunFam" id="1.20.200.10:FF:000001">
    <property type="entry name" value="Fumarate hydratase, mitochondrial"/>
    <property type="match status" value="1"/>
</dbReference>
<dbReference type="HAMAP" id="MF_00743">
    <property type="entry name" value="FumaraseC"/>
    <property type="match status" value="1"/>
</dbReference>
<evidence type="ECO:0000259" key="5">
    <source>
        <dbReference type="Pfam" id="PF10415"/>
    </source>
</evidence>
<dbReference type="PRINTS" id="PR00145">
    <property type="entry name" value="ARGSUCLYASE"/>
</dbReference>
<dbReference type="CDD" id="cd01362">
    <property type="entry name" value="Fumarase_classII"/>
    <property type="match status" value="1"/>
</dbReference>
<dbReference type="PROSITE" id="PS00163">
    <property type="entry name" value="FUMARATE_LYASES"/>
    <property type="match status" value="1"/>
</dbReference>
<dbReference type="FunFam" id="1.10.275.10:FF:000001">
    <property type="entry name" value="Fumarate hydratase, mitochondrial"/>
    <property type="match status" value="1"/>
</dbReference>
<dbReference type="GO" id="GO:0006108">
    <property type="term" value="P:malate metabolic process"/>
    <property type="evidence" value="ECO:0007669"/>
    <property type="project" value="TreeGrafter"/>
</dbReference>
<dbReference type="PANTHER" id="PTHR11444:SF1">
    <property type="entry name" value="FUMARATE HYDRATASE, MITOCHONDRIAL"/>
    <property type="match status" value="1"/>
</dbReference>
<dbReference type="GO" id="GO:0006106">
    <property type="term" value="P:fumarate metabolic process"/>
    <property type="evidence" value="ECO:0007669"/>
    <property type="project" value="InterPro"/>
</dbReference>
<dbReference type="Proteomes" id="UP001174909">
    <property type="component" value="Unassembled WGS sequence"/>
</dbReference>
<evidence type="ECO:0000313" key="7">
    <source>
        <dbReference type="Proteomes" id="UP001174909"/>
    </source>
</evidence>
<comment type="caution">
    <text evidence="6">The sequence shown here is derived from an EMBL/GenBank/DDBJ whole genome shotgun (WGS) entry which is preliminary data.</text>
</comment>
<dbReference type="SUPFAM" id="SSF48557">
    <property type="entry name" value="L-aspartase-like"/>
    <property type="match status" value="1"/>
</dbReference>
<protein>
    <recommendedName>
        <fullName evidence="2">fumarate hydratase</fullName>
        <ecNumber evidence="2">4.2.1.2</ecNumber>
    </recommendedName>
</protein>
<dbReference type="InterPro" id="IPR024083">
    <property type="entry name" value="Fumarase/histidase_N"/>
</dbReference>
<reference evidence="6" key="1">
    <citation type="submission" date="2023-03" db="EMBL/GenBank/DDBJ databases">
        <authorList>
            <person name="Steffen K."/>
            <person name="Cardenas P."/>
        </authorList>
    </citation>
    <scope>NUCLEOTIDE SEQUENCE</scope>
</reference>
<comment type="similarity">
    <text evidence="1">Belongs to the class-II fumarase/aspartase family. Fumarase subfamily.</text>
</comment>
<dbReference type="FunFam" id="1.10.40.30:FF:000002">
    <property type="entry name" value="Fumarate hydratase class II"/>
    <property type="match status" value="1"/>
</dbReference>
<gene>
    <name evidence="6" type="ORF">GBAR_LOCUS6292</name>
</gene>
<accession>A0AA35RDQ9</accession>
<dbReference type="Gene3D" id="1.10.40.30">
    <property type="entry name" value="Fumarase/aspartase (C-terminal domain)"/>
    <property type="match status" value="1"/>
</dbReference>
<dbReference type="EMBL" id="CASHTH010000947">
    <property type="protein sequence ID" value="CAI8009334.1"/>
    <property type="molecule type" value="Genomic_DNA"/>
</dbReference>
<dbReference type="GO" id="GO:0006099">
    <property type="term" value="P:tricarboxylic acid cycle"/>
    <property type="evidence" value="ECO:0007669"/>
    <property type="project" value="InterPro"/>
</dbReference>
<evidence type="ECO:0000259" key="4">
    <source>
        <dbReference type="Pfam" id="PF00206"/>
    </source>
</evidence>
<dbReference type="InterPro" id="IPR005677">
    <property type="entry name" value="Fum_hydII"/>
</dbReference>
<dbReference type="NCBIfam" id="NF008909">
    <property type="entry name" value="PRK12273.1"/>
    <property type="match status" value="1"/>
</dbReference>
<dbReference type="GO" id="GO:0004333">
    <property type="term" value="F:fumarate hydratase activity"/>
    <property type="evidence" value="ECO:0007669"/>
    <property type="project" value="UniProtKB-EC"/>
</dbReference>
<dbReference type="InterPro" id="IPR018951">
    <property type="entry name" value="Fumarase_C_C"/>
</dbReference>
<dbReference type="InterPro" id="IPR022761">
    <property type="entry name" value="Fumarate_lyase_N"/>
</dbReference>
<organism evidence="6 7">
    <name type="scientific">Geodia barretti</name>
    <name type="common">Barrett's horny sponge</name>
    <dbReference type="NCBI Taxonomy" id="519541"/>
    <lineage>
        <taxon>Eukaryota</taxon>
        <taxon>Metazoa</taxon>
        <taxon>Porifera</taxon>
        <taxon>Demospongiae</taxon>
        <taxon>Heteroscleromorpha</taxon>
        <taxon>Tetractinellida</taxon>
        <taxon>Astrophorina</taxon>
        <taxon>Geodiidae</taxon>
        <taxon>Geodia</taxon>
    </lineage>
</organism>
<dbReference type="PRINTS" id="PR00149">
    <property type="entry name" value="FUMRATELYASE"/>
</dbReference>
<name>A0AA35RDQ9_GEOBA</name>
<evidence type="ECO:0000313" key="6">
    <source>
        <dbReference type="EMBL" id="CAI8009334.1"/>
    </source>
</evidence>
<dbReference type="Pfam" id="PF10415">
    <property type="entry name" value="FumaraseC_C"/>
    <property type="match status" value="1"/>
</dbReference>
<evidence type="ECO:0000256" key="2">
    <source>
        <dbReference type="ARBA" id="ARBA00012921"/>
    </source>
</evidence>
<dbReference type="InterPro" id="IPR020557">
    <property type="entry name" value="Fumarate_lyase_CS"/>
</dbReference>
<feature type="domain" description="Fumarase C C-terminal" evidence="5">
    <location>
        <begin position="391"/>
        <end position="444"/>
    </location>
</feature>
<dbReference type="Gene3D" id="1.10.275.10">
    <property type="entry name" value="Fumarase/aspartase (N-terminal domain)"/>
    <property type="match status" value="1"/>
</dbReference>
<dbReference type="InterPro" id="IPR008948">
    <property type="entry name" value="L-Aspartase-like"/>
</dbReference>
<dbReference type="Gene3D" id="1.20.200.10">
    <property type="entry name" value="Fumarase/aspartase (Central domain)"/>
    <property type="match status" value="1"/>
</dbReference>
<dbReference type="AlphaFoldDB" id="A0AA35RDQ9"/>
<dbReference type="InterPro" id="IPR000362">
    <property type="entry name" value="Fumarate_lyase_fam"/>
</dbReference>
<sequence length="448" mass="48247">MGTLHVPADRYWGAQTQRALQNFKIGDERLPRAAIWALGTIKQVVAQVNADLGSLETRLAEAISAAAQEVIDGTLDDHFPLRIWQTGSGTQTNMNVNEVIANRQLRCSVPIHPNDHVNKSQSTNDVFPTSIHLAMVRQMQTHLLPRLVALQEAFGEKVSEFAEIVKIGRTHLMDATPLTLGHEFSAYAQQLTAAEQRITASLPHLCELPIGGTAVGTGLNTHPDYTARVVARLSETTGYELQRAPNAFEALACRDAVVSASGALKTLAVALFKIANDIRWLASGPRCGLGELQLPEMEPGSSIMPGKVNPTQCEAVTMVCAQVMGNDTTLTFAGANGALQLNVFMPVIAYNALQSIQLLGDACESFRVNCVEGIVPNREIIGRHLSESLMLVTALAPHIGYDKAAKVAQHAHEQGCTLREAAVAMEVLTGEAFDELVVPGDMTRPNLG</sequence>
<keyword evidence="7" id="KW-1185">Reference proteome</keyword>
<proteinExistence type="inferred from homology"/>
<evidence type="ECO:0000256" key="3">
    <source>
        <dbReference type="ARBA" id="ARBA00023239"/>
    </source>
</evidence>
<dbReference type="EC" id="4.2.1.2" evidence="2"/>